<dbReference type="STRING" id="13035.Dacsa_0411"/>
<evidence type="ECO:0000313" key="5">
    <source>
        <dbReference type="EMBL" id="AFZ49200.1"/>
    </source>
</evidence>
<dbReference type="Pfam" id="PF00395">
    <property type="entry name" value="SLH"/>
    <property type="match status" value="1"/>
</dbReference>
<gene>
    <name evidence="5" type="ORF">Dacsa_0411</name>
</gene>
<name>K9YS94_DACS8</name>
<dbReference type="PROSITE" id="PS51272">
    <property type="entry name" value="SLH"/>
    <property type="match status" value="1"/>
</dbReference>
<evidence type="ECO:0000259" key="4">
    <source>
        <dbReference type="PROSITE" id="PS51272"/>
    </source>
</evidence>
<dbReference type="GO" id="GO:0015288">
    <property type="term" value="F:porin activity"/>
    <property type="evidence" value="ECO:0007669"/>
    <property type="project" value="InterPro"/>
</dbReference>
<dbReference type="InterPro" id="IPR051465">
    <property type="entry name" value="Cell_Envelope_Struct_Comp"/>
</dbReference>
<dbReference type="PANTHER" id="PTHR43308">
    <property type="entry name" value="OUTER MEMBRANE PROTEIN ALPHA-RELATED"/>
    <property type="match status" value="1"/>
</dbReference>
<evidence type="ECO:0000256" key="3">
    <source>
        <dbReference type="SAM" id="Coils"/>
    </source>
</evidence>
<dbReference type="GO" id="GO:0008643">
    <property type="term" value="P:carbohydrate transport"/>
    <property type="evidence" value="ECO:0007669"/>
    <property type="project" value="InterPro"/>
</dbReference>
<comment type="similarity">
    <text evidence="1 2">Belongs to the OprB family.</text>
</comment>
<dbReference type="InterPro" id="IPR047684">
    <property type="entry name" value="Por_som-like"/>
</dbReference>
<protein>
    <submittedName>
        <fullName evidence="5">S-layer protein</fullName>
    </submittedName>
</protein>
<dbReference type="InterPro" id="IPR001119">
    <property type="entry name" value="SLH_dom"/>
</dbReference>
<dbReference type="GO" id="GO:0016020">
    <property type="term" value="C:membrane"/>
    <property type="evidence" value="ECO:0007669"/>
    <property type="project" value="InterPro"/>
</dbReference>
<dbReference type="PANTHER" id="PTHR43308:SF1">
    <property type="entry name" value="OUTER MEMBRANE PROTEIN ALPHA"/>
    <property type="match status" value="1"/>
</dbReference>
<organism evidence="5 6">
    <name type="scientific">Dactylococcopsis salina (strain PCC 8305)</name>
    <name type="common">Myxobactron salinum</name>
    <dbReference type="NCBI Taxonomy" id="13035"/>
    <lineage>
        <taxon>Bacteria</taxon>
        <taxon>Bacillati</taxon>
        <taxon>Cyanobacteriota</taxon>
        <taxon>Cyanophyceae</taxon>
        <taxon>Nodosilineales</taxon>
        <taxon>Cymatolegaceae</taxon>
        <taxon>Dactylococcopsis</taxon>
    </lineage>
</organism>
<sequence>MKNNQTISKFLSQKLICSFALLVTSGVTIISPLPAKAQVNSVYQLSDVEPTDWAFEALRSLIERYGCISGYPDGTYRGNRALSRYEFAAALNSCLGSINQMILNQDQPLPESDSATIERLQRDFSQELSQLATRVDNLENRVAAIEETQFSTTTKLSGNVYMNLTGATASDDILVETNDLDAPLNLRRAGRDSSGDPLVQTETDDPEITFSYYTLLNFNTSFSGRDRLVTQFAVGNGTSPANSFVSAGLFNTFGTPFTDQTGAPNAGQVTVRELFYSFPVNEKLQAVVGARVNWYRYFDGNSYTFFLRGASSYNASGGTLANPVDRGAGAVLLWDINDKLGFNVGYLGENTEFLPSAFFNTVSDADEGLFDGTWSATAQLTYDPSPKTTIRLFYTRSQSDNNVPLFDQNGNLTGFGVGGAVGEPIYGVADDGFGGTIDPTQANTIGLNFEWEFARNLGLFGRYTYATADIDPENQTRSGGDINMQAFQLGLAFPNLGKEGALGTFSFVVPFDVLDGEEFLVSGAGDGGTQLDFEATYYYPVNDNFALVPAVYVIANPNNFEDNGTIFVGNLRMQFSF</sequence>
<dbReference type="AlphaFoldDB" id="K9YS94"/>
<dbReference type="NCBIfam" id="NF033921">
    <property type="entry name" value="por_somb"/>
    <property type="match status" value="1"/>
</dbReference>
<dbReference type="SUPFAM" id="SSF56935">
    <property type="entry name" value="Porins"/>
    <property type="match status" value="1"/>
</dbReference>
<proteinExistence type="inferred from homology"/>
<keyword evidence="6" id="KW-1185">Reference proteome</keyword>
<dbReference type="HOGENOM" id="CLU_018575_1_0_3"/>
<feature type="domain" description="SLH" evidence="4">
    <location>
        <begin position="41"/>
        <end position="105"/>
    </location>
</feature>
<dbReference type="KEGG" id="dsl:Dacsa_0411"/>
<evidence type="ECO:0000256" key="2">
    <source>
        <dbReference type="RuleBase" id="RU363072"/>
    </source>
</evidence>
<dbReference type="EMBL" id="CP003944">
    <property type="protein sequence ID" value="AFZ49200.1"/>
    <property type="molecule type" value="Genomic_DNA"/>
</dbReference>
<dbReference type="Proteomes" id="UP000010482">
    <property type="component" value="Chromosome"/>
</dbReference>
<keyword evidence="3" id="KW-0175">Coiled coil</keyword>
<dbReference type="InterPro" id="IPR007049">
    <property type="entry name" value="Carb-sel_porin_OprB"/>
</dbReference>
<dbReference type="InterPro" id="IPR038673">
    <property type="entry name" value="OprB_sf"/>
</dbReference>
<dbReference type="RefSeq" id="WP_015228213.1">
    <property type="nucleotide sequence ID" value="NC_019780.1"/>
</dbReference>
<dbReference type="PATRIC" id="fig|13035.3.peg.471"/>
<dbReference type="Pfam" id="PF04966">
    <property type="entry name" value="OprB"/>
    <property type="match status" value="1"/>
</dbReference>
<evidence type="ECO:0000313" key="6">
    <source>
        <dbReference type="Proteomes" id="UP000010482"/>
    </source>
</evidence>
<feature type="coiled-coil region" evidence="3">
    <location>
        <begin position="121"/>
        <end position="148"/>
    </location>
</feature>
<reference evidence="5" key="1">
    <citation type="submission" date="2012-04" db="EMBL/GenBank/DDBJ databases">
        <title>Finished genome of Dactylococcopsis salina PCC 8305.</title>
        <authorList>
            <consortium name="US DOE Joint Genome Institute"/>
            <person name="Gugger M."/>
            <person name="Coursin T."/>
            <person name="Rippka R."/>
            <person name="Tandeau De Marsac N."/>
            <person name="Huntemann M."/>
            <person name="Wei C.-L."/>
            <person name="Han J."/>
            <person name="Detter J.C."/>
            <person name="Han C."/>
            <person name="Tapia R."/>
            <person name="Daligault H."/>
            <person name="Chen A."/>
            <person name="Krypides N."/>
            <person name="Mavromatis K."/>
            <person name="Markowitz V."/>
            <person name="Szeto E."/>
            <person name="Ivanova N."/>
            <person name="Ovchinnikova G."/>
            <person name="Pagani I."/>
            <person name="Pati A."/>
            <person name="Goodwin L."/>
            <person name="Peters L."/>
            <person name="Pitluck S."/>
            <person name="Woyke T."/>
            <person name="Kerfeld C."/>
        </authorList>
    </citation>
    <scope>NUCLEOTIDE SEQUENCE [LARGE SCALE GENOMIC DNA]</scope>
    <source>
        <strain evidence="5">PCC 8305</strain>
    </source>
</reference>
<evidence type="ECO:0000256" key="1">
    <source>
        <dbReference type="ARBA" id="ARBA00008769"/>
    </source>
</evidence>
<accession>K9YS94</accession>
<dbReference type="Gene3D" id="2.40.160.180">
    <property type="entry name" value="Carbohydrate-selective porin OprB"/>
    <property type="match status" value="1"/>
</dbReference>
<dbReference type="eggNOG" id="COG3659">
    <property type="taxonomic scope" value="Bacteria"/>
</dbReference>